<feature type="region of interest" description="Disordered" evidence="1">
    <location>
        <begin position="32"/>
        <end position="87"/>
    </location>
</feature>
<feature type="region of interest" description="Disordered" evidence="1">
    <location>
        <begin position="710"/>
        <end position="986"/>
    </location>
</feature>
<feature type="region of interest" description="Disordered" evidence="1">
    <location>
        <begin position="1046"/>
        <end position="1073"/>
    </location>
</feature>
<dbReference type="EMBL" id="KQ435720">
    <property type="protein sequence ID" value="KOX78572.1"/>
    <property type="molecule type" value="Genomic_DNA"/>
</dbReference>
<feature type="compositionally biased region" description="Acidic residues" evidence="1">
    <location>
        <begin position="916"/>
        <end position="926"/>
    </location>
</feature>
<name>A0A0N0BJ68_9HYME</name>
<feature type="compositionally biased region" description="Basic and acidic residues" evidence="1">
    <location>
        <begin position="1170"/>
        <end position="1179"/>
    </location>
</feature>
<feature type="compositionally biased region" description="Polar residues" evidence="1">
    <location>
        <begin position="752"/>
        <end position="774"/>
    </location>
</feature>
<feature type="compositionally biased region" description="Basic and acidic residues" evidence="1">
    <location>
        <begin position="733"/>
        <end position="749"/>
    </location>
</feature>
<feature type="compositionally biased region" description="Acidic residues" evidence="1">
    <location>
        <begin position="831"/>
        <end position="841"/>
    </location>
</feature>
<proteinExistence type="predicted"/>
<feature type="region of interest" description="Disordered" evidence="1">
    <location>
        <begin position="103"/>
        <end position="337"/>
    </location>
</feature>
<accession>A0A0N0BJ68</accession>
<feature type="compositionally biased region" description="Basic and acidic residues" evidence="1">
    <location>
        <begin position="1186"/>
        <end position="1221"/>
    </location>
</feature>
<feature type="compositionally biased region" description="Basic and acidic residues" evidence="1">
    <location>
        <begin position="953"/>
        <end position="962"/>
    </location>
</feature>
<feature type="compositionally biased region" description="Basic and acidic residues" evidence="1">
    <location>
        <begin position="179"/>
        <end position="189"/>
    </location>
</feature>
<feature type="compositionally biased region" description="Polar residues" evidence="1">
    <location>
        <begin position="320"/>
        <end position="331"/>
    </location>
</feature>
<keyword evidence="3" id="KW-1185">Reference proteome</keyword>
<organism evidence="2 3">
    <name type="scientific">Melipona quadrifasciata</name>
    <dbReference type="NCBI Taxonomy" id="166423"/>
    <lineage>
        <taxon>Eukaryota</taxon>
        <taxon>Metazoa</taxon>
        <taxon>Ecdysozoa</taxon>
        <taxon>Arthropoda</taxon>
        <taxon>Hexapoda</taxon>
        <taxon>Insecta</taxon>
        <taxon>Pterygota</taxon>
        <taxon>Neoptera</taxon>
        <taxon>Endopterygota</taxon>
        <taxon>Hymenoptera</taxon>
        <taxon>Apocrita</taxon>
        <taxon>Aculeata</taxon>
        <taxon>Apoidea</taxon>
        <taxon>Anthophila</taxon>
        <taxon>Apidae</taxon>
        <taxon>Melipona</taxon>
    </lineage>
</organism>
<evidence type="ECO:0000256" key="1">
    <source>
        <dbReference type="SAM" id="MobiDB-lite"/>
    </source>
</evidence>
<feature type="compositionally biased region" description="Acidic residues" evidence="1">
    <location>
        <begin position="973"/>
        <end position="982"/>
    </location>
</feature>
<feature type="non-terminal residue" evidence="2">
    <location>
        <position position="1"/>
    </location>
</feature>
<feature type="compositionally biased region" description="Basic and acidic residues" evidence="1">
    <location>
        <begin position="300"/>
        <end position="316"/>
    </location>
</feature>
<feature type="region of interest" description="Disordered" evidence="1">
    <location>
        <begin position="1166"/>
        <end position="1268"/>
    </location>
</feature>
<feature type="compositionally biased region" description="Polar residues" evidence="1">
    <location>
        <begin position="103"/>
        <end position="112"/>
    </location>
</feature>
<feature type="compositionally biased region" description="Polar residues" evidence="1">
    <location>
        <begin position="145"/>
        <end position="165"/>
    </location>
</feature>
<feature type="compositionally biased region" description="Polar residues" evidence="1">
    <location>
        <begin position="803"/>
        <end position="821"/>
    </location>
</feature>
<feature type="region of interest" description="Disordered" evidence="1">
    <location>
        <begin position="372"/>
        <end position="394"/>
    </location>
</feature>
<feature type="compositionally biased region" description="Polar residues" evidence="1">
    <location>
        <begin position="280"/>
        <end position="290"/>
    </location>
</feature>
<gene>
    <name evidence="2" type="ORF">WN51_07433</name>
</gene>
<feature type="region of interest" description="Disordered" evidence="1">
    <location>
        <begin position="1112"/>
        <end position="1149"/>
    </location>
</feature>
<dbReference type="STRING" id="166423.A0A0N0BJ68"/>
<protein>
    <submittedName>
        <fullName evidence="2">Uncharacterized protein</fullName>
    </submittedName>
</protein>
<feature type="region of interest" description="Disordered" evidence="1">
    <location>
        <begin position="1427"/>
        <end position="1459"/>
    </location>
</feature>
<dbReference type="OrthoDB" id="6107953at2759"/>
<sequence length="1459" mass="163511">APTTKRPQIPINDAYEPPAAIQNAMLTKDKKPFTYTPGMGGKLDLSQIRSPRMARRVAKNANDEGIEGPPKSALEPKPTPPPNTGASLFVQPQVAIPVFPTNVPVQPSVNRTPPTPPANRIQPTTPEKQQESPKLMAKAEAKVTPTITIQPNTPESAPSTPTQVTLAKAPTPWLQNKNKPQEELPEWAKRSNVNRQQSSSSSSPDSPTSPPIYTSSIQQQTQQQQPPQTWQQTQQRPQSQPPQQTQQRPQQIQQPQLYQYQQQQQPQQFIQQQKRPFSGPSVTQQINAPVQPQERVIPIRIEDRPSVFDVKPEPGHHQFKQPSPHHQQRWGQQPQNQIQVQNQAQNQIQNQVPQQSSGGAYIIPIMIEGSDKKPATGAATSNSPYSQPIVRNNVPNVENPNVKVVTQRILPVQMQQSDSGPVQSRSFRVLQKITDTDSSNDVDTEQMRKLQLSEDDRILMNKFKEQIDNESSLHHEEDPRYRGGAIPSRAFRFLQTMTESGDAPAPVNTTQRPPSAINKKQNRNSKTFEETQANLPPSEQQVPEPKKYMGSAIPSRSFRILQAMTAPESVATQENRQADYHCQTENNVPGNQQGVFLSPCPPPFWTPDSGWWGYYPLPYPGVANDASYPYHPDNTAYVYFPIYNHRQSYPPYPQYDPTTNDKTNAYASLYPPYVVPAPPQSNNNNCSHNCEQVGRTGENPVLAKIHPTTNVTDIPDIPQHNIQEHNLGGNRGLESRITGENDDSKDLPQWEKGNSVSRTASNSSKDSDCTTAMNITDEEEIPDEIVISEINEEDQAPDRSETKSTCPNGSLNVNVPNYTYVDTSDSSDSSDSTDSESDSQSDNESIIESFKSDSDDSSTSSDSDDSDSYLAYSTRPNAHGGSENDDEKNSSGNGSSKESCNEEENSVSSDKNNSDPEAEDVEEQEREFEKTEIGTFPHQLSVIYEDVEQPECESPRSREARSVKGWNGTPFEATDDPPDDSDAPTVSVSLPLRFKFSVSENNEDVTTVIVGDSTIKPERGFYNREESRRSKTAEVSADFVVKKEGVNAKRKPKETLSNERTKEETVENKAKENEDPVVPHVNFTLRKIPTRFSKINCGETVETEFTIRRKTSVKREEDRATNVHEERANVKNNDDSASRENKGSNSVYVAKENILKPEVIVSECNWTDESSQRNERPSDKLQNADTKVERADDTRENNSDDSKRSKNEEDAEEKTGKEAKHLLSVQNSREETDDEDSGVTSDMSRMISEADTDSECTSSKNMRKYQRTQTHSRLFRLLNDDSILPECAEKSNESSTTKEYLSLPLNSNNFNYDENYCSNYSSGVTSPEYSPISEQQSWKRLHDADGSAIPDQNGDVFRQGHPLTRQDRISCKEDPYYQAWKTSRSPAQSLDHDVVPSLAFKVLESRRPLWSYKVNVLCPRIKSTKSVPQTLRTNKQADSTVSSSSNPLSFQVNLKSDHC</sequence>
<evidence type="ECO:0000313" key="3">
    <source>
        <dbReference type="Proteomes" id="UP000053105"/>
    </source>
</evidence>
<feature type="compositionally biased region" description="Polar residues" evidence="1">
    <location>
        <begin position="530"/>
        <end position="541"/>
    </location>
</feature>
<dbReference type="Proteomes" id="UP000053105">
    <property type="component" value="Unassembled WGS sequence"/>
</dbReference>
<evidence type="ECO:0000313" key="2">
    <source>
        <dbReference type="EMBL" id="KOX78572.1"/>
    </source>
</evidence>
<feature type="compositionally biased region" description="Basic and acidic residues" evidence="1">
    <location>
        <begin position="1113"/>
        <end position="1142"/>
    </location>
</feature>
<reference evidence="2 3" key="1">
    <citation type="submission" date="2015-07" db="EMBL/GenBank/DDBJ databases">
        <title>The genome of Melipona quadrifasciata.</title>
        <authorList>
            <person name="Pan H."/>
            <person name="Kapheim K."/>
        </authorList>
    </citation>
    <scope>NUCLEOTIDE SEQUENCE [LARGE SCALE GENOMIC DNA]</scope>
    <source>
        <strain evidence="2">0111107301</strain>
        <tissue evidence="2">Whole body</tissue>
    </source>
</reference>
<feature type="region of interest" description="Disordered" evidence="1">
    <location>
        <begin position="500"/>
        <end position="545"/>
    </location>
</feature>
<feature type="compositionally biased region" description="Low complexity" evidence="1">
    <location>
        <begin position="198"/>
        <end position="273"/>
    </location>
</feature>